<dbReference type="STRING" id="1435377.SUSAZ_08385"/>
<gene>
    <name evidence="4" type="ORF">ATY89_09295</name>
    <name evidence="5" type="ORF">ATZ20_00705</name>
</gene>
<dbReference type="Pfam" id="PF01557">
    <property type="entry name" value="FAA_hydrolase"/>
    <property type="match status" value="1"/>
</dbReference>
<dbReference type="Gene3D" id="3.90.850.10">
    <property type="entry name" value="Fumarylacetoacetase-like, C-terminal domain"/>
    <property type="match status" value="1"/>
</dbReference>
<sequence>MKLLQFSPNLGEQKRIGVYHEGKVVDLVKAYEMVYDATPPNWFFNMRDLIEGGEGSLYLVRRVLDDFNKLDSVIKRSAELDPENIIYYPPVTDPEKIFLLAVNYRAHGQETNNNPPKEPYIFTKFNNTLIGHNQPVLFPRASNKVDYEIELAVIMGKRAKYVNSSKALDYVFGYTIFNDISFRDKQFPPEIPYGMRWVHGKGLDTAAPMGPWIVTKDEIDNINNLRLKLRVNGEIRQDAYAEDMIFKVEQIIEYLSNGITLKPGDVISTGTPSGVALATGKYLKPGDVMEAEISKIGVLRNNLIEEK</sequence>
<dbReference type="PANTHER" id="PTHR42796:SF4">
    <property type="entry name" value="FUMARYLACETOACETATE HYDROLASE DOMAIN-CONTAINING PROTEIN 2A"/>
    <property type="match status" value="1"/>
</dbReference>
<dbReference type="GO" id="GO:0019752">
    <property type="term" value="P:carboxylic acid metabolic process"/>
    <property type="evidence" value="ECO:0007669"/>
    <property type="project" value="UniProtKB-ARBA"/>
</dbReference>
<proteinExistence type="inferred from homology"/>
<evidence type="ECO:0000313" key="5">
    <source>
        <dbReference type="EMBL" id="ALU30802.1"/>
    </source>
</evidence>
<dbReference type="FunFam" id="3.90.850.10:FF:000002">
    <property type="entry name" value="2-hydroxyhepta-2,4-diene-1,7-dioate isomerase"/>
    <property type="match status" value="1"/>
</dbReference>
<dbReference type="GO" id="GO:0046872">
    <property type="term" value="F:metal ion binding"/>
    <property type="evidence" value="ECO:0007669"/>
    <property type="project" value="UniProtKB-KW"/>
</dbReference>
<protein>
    <submittedName>
        <fullName evidence="5">2-hydroxyhepta-2,4-diene-1,7-dioate isomerase</fullName>
    </submittedName>
</protein>
<dbReference type="PaxDb" id="1435377-SUSAZ_08385"/>
<dbReference type="OMA" id="NCRKVIC"/>
<evidence type="ECO:0000256" key="1">
    <source>
        <dbReference type="ARBA" id="ARBA00010211"/>
    </source>
</evidence>
<evidence type="ECO:0000313" key="7">
    <source>
        <dbReference type="Proteomes" id="UP000065473"/>
    </source>
</evidence>
<keyword evidence="2" id="KW-0479">Metal-binding</keyword>
<organism evidence="5 6">
    <name type="scientific">Sulfolobus acidocaldarius</name>
    <dbReference type="NCBI Taxonomy" id="2285"/>
    <lineage>
        <taxon>Archaea</taxon>
        <taxon>Thermoproteota</taxon>
        <taxon>Thermoprotei</taxon>
        <taxon>Sulfolobales</taxon>
        <taxon>Sulfolobaceae</taxon>
        <taxon>Sulfolobus</taxon>
    </lineage>
</organism>
<feature type="domain" description="Fumarylacetoacetase-like C-terminal" evidence="3">
    <location>
        <begin position="96"/>
        <end position="303"/>
    </location>
</feature>
<dbReference type="PANTHER" id="PTHR42796">
    <property type="entry name" value="FUMARYLACETOACETATE HYDROLASE DOMAIN-CONTAINING PROTEIN 2A-RELATED"/>
    <property type="match status" value="1"/>
</dbReference>
<dbReference type="GO" id="GO:0016853">
    <property type="term" value="F:isomerase activity"/>
    <property type="evidence" value="ECO:0007669"/>
    <property type="project" value="UniProtKB-KW"/>
</dbReference>
<dbReference type="InterPro" id="IPR036663">
    <property type="entry name" value="Fumarylacetoacetase_C_sf"/>
</dbReference>
<dbReference type="SUPFAM" id="SSF56529">
    <property type="entry name" value="FAH"/>
    <property type="match status" value="1"/>
</dbReference>
<dbReference type="InterPro" id="IPR051121">
    <property type="entry name" value="FAH"/>
</dbReference>
<name>A0A0U2WXB5_9CREN</name>
<evidence type="ECO:0000313" key="4">
    <source>
        <dbReference type="EMBL" id="ALU30109.1"/>
    </source>
</evidence>
<evidence type="ECO:0000313" key="6">
    <source>
        <dbReference type="Proteomes" id="UP000060043"/>
    </source>
</evidence>
<comment type="similarity">
    <text evidence="1">Belongs to the FAH family.</text>
</comment>
<evidence type="ECO:0000259" key="3">
    <source>
        <dbReference type="Pfam" id="PF01557"/>
    </source>
</evidence>
<dbReference type="Proteomes" id="UP000065473">
    <property type="component" value="Chromosome"/>
</dbReference>
<dbReference type="EMBL" id="CP013694">
    <property type="protein sequence ID" value="ALU30109.1"/>
    <property type="molecule type" value="Genomic_DNA"/>
</dbReference>
<evidence type="ECO:0000256" key="2">
    <source>
        <dbReference type="ARBA" id="ARBA00022723"/>
    </source>
</evidence>
<keyword evidence="5" id="KW-0413">Isomerase</keyword>
<dbReference type="InterPro" id="IPR011234">
    <property type="entry name" value="Fumarylacetoacetase-like_C"/>
</dbReference>
<dbReference type="EMBL" id="CP013695">
    <property type="protein sequence ID" value="ALU30802.1"/>
    <property type="molecule type" value="Genomic_DNA"/>
</dbReference>
<reference evidence="6 7" key="1">
    <citation type="submission" date="2015-12" db="EMBL/GenBank/DDBJ databases">
        <title>A stable core within a dynamic pangenome in Sulfolobus acidocaldarius.</title>
        <authorList>
            <person name="Anderson R."/>
            <person name="Kouris A."/>
            <person name="Seward C."/>
            <person name="Campbell K."/>
            <person name="Whitaker R."/>
        </authorList>
    </citation>
    <scope>NUCLEOTIDE SEQUENCE [LARGE SCALE GENOMIC DNA]</scope>
    <source>
        <strain evidence="4 7">GG12-C01-09</strain>
        <strain evidence="5 6">NG05B_CO5_07</strain>
    </source>
</reference>
<accession>A0A0U2WXB5</accession>
<dbReference type="Proteomes" id="UP000060043">
    <property type="component" value="Chromosome"/>
</dbReference>
<dbReference type="AlphaFoldDB" id="A0A0U2WXB5"/>